<sequence length="51" mass="5909">MSRKETQHLLAALEDNIALVTGMKERITVLSDMKTTMIYAQKNSDLRLHEY</sequence>
<name>A0A839T5U0_AZOMA</name>
<dbReference type="RefSeq" id="WP_183166591.1">
    <property type="nucleotide sequence ID" value="NZ_JACHXI010000009.1"/>
</dbReference>
<reference evidence="1 2" key="1">
    <citation type="submission" date="2020-08" db="EMBL/GenBank/DDBJ databases">
        <title>Genomic Encyclopedia of Type Strains, Phase III (KMG-III): the genomes of soil and plant-associated and newly described type strains.</title>
        <authorList>
            <person name="Whitman W."/>
        </authorList>
    </citation>
    <scope>NUCLEOTIDE SEQUENCE [LARGE SCALE GENOMIC DNA]</scope>
    <source>
        <strain evidence="1 2">CECT 4462</strain>
    </source>
</reference>
<gene>
    <name evidence="1" type="ORF">FHR87_002061</name>
</gene>
<keyword evidence="2" id="KW-1185">Reference proteome</keyword>
<evidence type="ECO:0000313" key="2">
    <source>
        <dbReference type="Proteomes" id="UP000549250"/>
    </source>
</evidence>
<protein>
    <submittedName>
        <fullName evidence="1">Uncharacterized protein</fullName>
    </submittedName>
</protein>
<organism evidence="1 2">
    <name type="scientific">Azomonas macrocytogenes</name>
    <name type="common">Azotobacter macrocytogenes</name>
    <dbReference type="NCBI Taxonomy" id="69962"/>
    <lineage>
        <taxon>Bacteria</taxon>
        <taxon>Pseudomonadati</taxon>
        <taxon>Pseudomonadota</taxon>
        <taxon>Gammaproteobacteria</taxon>
        <taxon>Pseudomonadales</taxon>
        <taxon>Pseudomonadaceae</taxon>
        <taxon>Azomonas</taxon>
    </lineage>
</organism>
<dbReference type="Proteomes" id="UP000549250">
    <property type="component" value="Unassembled WGS sequence"/>
</dbReference>
<evidence type="ECO:0000313" key="1">
    <source>
        <dbReference type="EMBL" id="MBB3103664.1"/>
    </source>
</evidence>
<dbReference type="EMBL" id="JACHXI010000009">
    <property type="protein sequence ID" value="MBB3103664.1"/>
    <property type="molecule type" value="Genomic_DNA"/>
</dbReference>
<comment type="caution">
    <text evidence="1">The sequence shown here is derived from an EMBL/GenBank/DDBJ whole genome shotgun (WGS) entry which is preliminary data.</text>
</comment>
<accession>A0A839T5U0</accession>
<proteinExistence type="predicted"/>
<dbReference type="AlphaFoldDB" id="A0A839T5U0"/>